<keyword evidence="1" id="KW-0489">Methyltransferase</keyword>
<dbReference type="CDD" id="cd02440">
    <property type="entry name" value="AdoMet_MTases"/>
    <property type="match status" value="1"/>
</dbReference>
<dbReference type="PANTHER" id="PTHR43861">
    <property type="entry name" value="TRANS-ACONITATE 2-METHYLTRANSFERASE-RELATED"/>
    <property type="match status" value="1"/>
</dbReference>
<protein>
    <recommendedName>
        <fullName evidence="3">Methyltransferase domain-containing protein</fullName>
    </recommendedName>
</protein>
<evidence type="ECO:0000313" key="4">
    <source>
        <dbReference type="EMBL" id="OCA81979.1"/>
    </source>
</evidence>
<dbReference type="Pfam" id="PF13649">
    <property type="entry name" value="Methyltransf_25"/>
    <property type="match status" value="1"/>
</dbReference>
<dbReference type="Proteomes" id="UP000092578">
    <property type="component" value="Unassembled WGS sequence"/>
</dbReference>
<evidence type="ECO:0000256" key="2">
    <source>
        <dbReference type="ARBA" id="ARBA00022679"/>
    </source>
</evidence>
<proteinExistence type="predicted"/>
<dbReference type="SUPFAM" id="SSF53335">
    <property type="entry name" value="S-adenosyl-L-methionine-dependent methyltransferases"/>
    <property type="match status" value="1"/>
</dbReference>
<dbReference type="RefSeq" id="WP_065411875.1">
    <property type="nucleotide sequence ID" value="NZ_MAYT01000030.1"/>
</dbReference>
<keyword evidence="2" id="KW-0808">Transferase</keyword>
<name>A0A1B9ADQ4_9BACI</name>
<keyword evidence="5" id="KW-1185">Reference proteome</keyword>
<dbReference type="Gene3D" id="3.40.50.150">
    <property type="entry name" value="Vaccinia Virus protein VP39"/>
    <property type="match status" value="1"/>
</dbReference>
<dbReference type="AlphaFoldDB" id="A0A1B9ADQ4"/>
<evidence type="ECO:0000313" key="5">
    <source>
        <dbReference type="Proteomes" id="UP000092578"/>
    </source>
</evidence>
<evidence type="ECO:0000259" key="3">
    <source>
        <dbReference type="Pfam" id="PF13649"/>
    </source>
</evidence>
<gene>
    <name evidence="4" type="ORF">A8F95_14805</name>
</gene>
<accession>A0A1B9ADQ4</accession>
<dbReference type="EMBL" id="MAYT01000030">
    <property type="protein sequence ID" value="OCA81979.1"/>
    <property type="molecule type" value="Genomic_DNA"/>
</dbReference>
<dbReference type="InterPro" id="IPR041698">
    <property type="entry name" value="Methyltransf_25"/>
</dbReference>
<organism evidence="4 5">
    <name type="scientific">Pseudobacillus wudalianchiensis</name>
    <dbReference type="NCBI Taxonomy" id="1743143"/>
    <lineage>
        <taxon>Bacteria</taxon>
        <taxon>Bacillati</taxon>
        <taxon>Bacillota</taxon>
        <taxon>Bacilli</taxon>
        <taxon>Bacillales</taxon>
        <taxon>Bacillaceae</taxon>
        <taxon>Pseudobacillus</taxon>
    </lineage>
</organism>
<evidence type="ECO:0000256" key="1">
    <source>
        <dbReference type="ARBA" id="ARBA00022603"/>
    </source>
</evidence>
<sequence length="198" mass="22392">MFSFFSKQFEKPEGLLGQVAGKIMSIENQSINKWTLALLTIQPEDQVLEVGFGPGFAIEEARKRFPSIYIDGVDPSETMKHTCENRNKALINDGRLRLFVKDIAEFTSDKQYDRVFSVNNYPLWPNRQKGLAVLYDLMKRDGKIAITVQPREEDADEEKTKNLAQSISGELEEAGFSGTAIHYKDVRPVLTVCVTAIK</sequence>
<comment type="caution">
    <text evidence="4">The sequence shown here is derived from an EMBL/GenBank/DDBJ whole genome shotgun (WGS) entry which is preliminary data.</text>
</comment>
<dbReference type="InterPro" id="IPR029063">
    <property type="entry name" value="SAM-dependent_MTases_sf"/>
</dbReference>
<feature type="domain" description="Methyltransferase" evidence="3">
    <location>
        <begin position="47"/>
        <end position="142"/>
    </location>
</feature>
<reference evidence="5" key="1">
    <citation type="submission" date="2016-05" db="EMBL/GenBank/DDBJ databases">
        <authorList>
            <person name="Liu B."/>
            <person name="Wang J."/>
            <person name="Zhu Y."/>
            <person name="Liu G."/>
            <person name="Chen Q."/>
            <person name="Chen Z."/>
            <person name="Lan J."/>
            <person name="Che J."/>
            <person name="Ge C."/>
            <person name="Shi H."/>
            <person name="Pan Z."/>
            <person name="Liu X."/>
        </authorList>
    </citation>
    <scope>NUCLEOTIDE SEQUENCE [LARGE SCALE GENOMIC DNA]</scope>
    <source>
        <strain evidence="5">FJAT-27215</strain>
    </source>
</reference>
<dbReference type="GO" id="GO:0008168">
    <property type="term" value="F:methyltransferase activity"/>
    <property type="evidence" value="ECO:0007669"/>
    <property type="project" value="UniProtKB-KW"/>
</dbReference>
<dbReference type="PANTHER" id="PTHR43861:SF1">
    <property type="entry name" value="TRANS-ACONITATE 2-METHYLTRANSFERASE"/>
    <property type="match status" value="1"/>
</dbReference>
<dbReference type="GO" id="GO:0032259">
    <property type="term" value="P:methylation"/>
    <property type="evidence" value="ECO:0007669"/>
    <property type="project" value="UniProtKB-KW"/>
</dbReference>